<dbReference type="GO" id="GO:0016192">
    <property type="term" value="P:vesicle-mediated transport"/>
    <property type="evidence" value="ECO:0007669"/>
    <property type="project" value="InterPro"/>
</dbReference>
<feature type="compositionally biased region" description="Basic residues" evidence="2">
    <location>
        <begin position="777"/>
        <end position="790"/>
    </location>
</feature>
<dbReference type="AlphaFoldDB" id="A0A138ZZF8"/>
<dbReference type="InterPro" id="IPR043154">
    <property type="entry name" value="Sec-1-like_dom1"/>
</dbReference>
<dbReference type="OrthoDB" id="2228at2759"/>
<dbReference type="PANTHER" id="PTHR11679">
    <property type="entry name" value="VESICLE PROTEIN SORTING-ASSOCIATED"/>
    <property type="match status" value="1"/>
</dbReference>
<comment type="similarity">
    <text evidence="1">Belongs to the STXBP/unc-18/SEC1 family.</text>
</comment>
<dbReference type="Gene3D" id="3.40.50.2060">
    <property type="match status" value="1"/>
</dbReference>
<keyword evidence="4" id="KW-1185">Reference proteome</keyword>
<evidence type="ECO:0000256" key="2">
    <source>
        <dbReference type="SAM" id="MobiDB-lite"/>
    </source>
</evidence>
<protein>
    <submittedName>
        <fullName evidence="3">Sec1-like protein</fullName>
    </submittedName>
</protein>
<organism evidence="3 4">
    <name type="scientific">Gonapodya prolifera (strain JEL478)</name>
    <name type="common">Monoblepharis prolifera</name>
    <dbReference type="NCBI Taxonomy" id="1344416"/>
    <lineage>
        <taxon>Eukaryota</taxon>
        <taxon>Fungi</taxon>
        <taxon>Fungi incertae sedis</taxon>
        <taxon>Chytridiomycota</taxon>
        <taxon>Chytridiomycota incertae sedis</taxon>
        <taxon>Monoblepharidomycetes</taxon>
        <taxon>Monoblepharidales</taxon>
        <taxon>Gonapodyaceae</taxon>
        <taxon>Gonapodya</taxon>
    </lineage>
</organism>
<dbReference type="InterPro" id="IPR036045">
    <property type="entry name" value="Sec1-like_sf"/>
</dbReference>
<reference evidence="3 4" key="1">
    <citation type="journal article" date="2015" name="Genome Biol. Evol.">
        <title>Phylogenomic analyses indicate that early fungi evolved digesting cell walls of algal ancestors of land plants.</title>
        <authorList>
            <person name="Chang Y."/>
            <person name="Wang S."/>
            <person name="Sekimoto S."/>
            <person name="Aerts A.L."/>
            <person name="Choi C."/>
            <person name="Clum A."/>
            <person name="LaButti K.M."/>
            <person name="Lindquist E.A."/>
            <person name="Yee Ngan C."/>
            <person name="Ohm R.A."/>
            <person name="Salamov A.A."/>
            <person name="Grigoriev I.V."/>
            <person name="Spatafora J.W."/>
            <person name="Berbee M.L."/>
        </authorList>
    </citation>
    <scope>NUCLEOTIDE SEQUENCE [LARGE SCALE GENOMIC DNA]</scope>
    <source>
        <strain evidence="3 4">JEL478</strain>
    </source>
</reference>
<dbReference type="Gene3D" id="3.90.830.10">
    <property type="entry name" value="Syntaxin Binding Protein 1, Chain A, domain 2"/>
    <property type="match status" value="1"/>
</dbReference>
<dbReference type="Gene3D" id="1.25.40.60">
    <property type="match status" value="1"/>
</dbReference>
<dbReference type="Proteomes" id="UP000070544">
    <property type="component" value="Unassembled WGS sequence"/>
</dbReference>
<evidence type="ECO:0000313" key="3">
    <source>
        <dbReference type="EMBL" id="KXS09655.1"/>
    </source>
</evidence>
<name>A0A138ZZF8_GONPJ</name>
<dbReference type="SUPFAM" id="SSF56815">
    <property type="entry name" value="Sec1/munc18-like (SM) proteins"/>
    <property type="match status" value="1"/>
</dbReference>
<dbReference type="InterPro" id="IPR001619">
    <property type="entry name" value="Sec1-like"/>
</dbReference>
<dbReference type="InterPro" id="IPR043127">
    <property type="entry name" value="Sec-1-like_dom3a"/>
</dbReference>
<feature type="region of interest" description="Disordered" evidence="2">
    <location>
        <begin position="606"/>
        <end position="661"/>
    </location>
</feature>
<feature type="region of interest" description="Disordered" evidence="2">
    <location>
        <begin position="715"/>
        <end position="790"/>
    </location>
</feature>
<dbReference type="OMA" id="LSTCVRM"/>
<dbReference type="EMBL" id="KQ965855">
    <property type="protein sequence ID" value="KXS09655.1"/>
    <property type="molecule type" value="Genomic_DNA"/>
</dbReference>
<gene>
    <name evidence="3" type="ORF">M427DRAFT_38593</name>
</gene>
<dbReference type="Gene3D" id="3.40.50.1910">
    <property type="match status" value="2"/>
</dbReference>
<evidence type="ECO:0000313" key="4">
    <source>
        <dbReference type="Proteomes" id="UP000070544"/>
    </source>
</evidence>
<evidence type="ECO:0000256" key="1">
    <source>
        <dbReference type="ARBA" id="ARBA00009884"/>
    </source>
</evidence>
<feature type="compositionally biased region" description="Low complexity" evidence="2">
    <location>
        <begin position="758"/>
        <end position="769"/>
    </location>
</feature>
<feature type="compositionally biased region" description="Gly residues" evidence="2">
    <location>
        <begin position="643"/>
        <end position="652"/>
    </location>
</feature>
<sequence>MPPLKELLRRRIINDIIRAVNPGDPSGSTGRWKLLVTDPKSLRILTSCAKMYDVLEENVTLIENIERKRQPYPELDAVYFISPTELSIERFIDDTLYGGGIVERTRDGSVGKPLYAAAHVFFTTTIPERLFQRIREALARHIEDRYVKKLTEIFVDFIALESICFTVEAPRLFYSLYSPTADQGKLESELDDVARRIVSVLSTLGEYPTIRFFNSSGSGSSSSSNPSLAASAPSRLAHLIQNHLDELCRLDDTFPPATPYQRATLIVVDRTVDLTGALLHEFSYQAMVADLVGGMGAGKVEVAPVDGEGGSATSVNLEESDQLWTSLRHGHIADITRELTSQFNKFLSDNPAAAGIAGGNGRPANDIKDMLSTIQSLPQFADLKAKFSTHITLTQTCLQLYQRRRLNDIATVEQELATGEKPDGTTPKDSFVDMVPLLDSADVTNADKLRLLMLYIISRGEGIQDEDRRKMLQTAKLTPDESDALTNLAYLGVKLSTSSYSEKSWKRPTKARRTYEGITAASKKKGKGAETEKYDVSRYVPVLKDIMEDQIKGVLRADQFPYVKELPPEELAGGKPTSSVGKAIKAASALTGIQPTSVVQQLANKAGTLPSDGSPIKTLRSTRPTWAKKTPQTLRDEAASGMSSGGGGGSGAGKKDDDDELRRNGGRVIVFVLGGMTFSELRSAYEIQKEYRREVVIGTTHMITPAELLANLRDLKRGPPPEEAASAPPPPRSVYAPSPILRGGTPASDSGSERGPIPVSMSGSSYSSSAPPPEKEKKKKIFSNPLKKLK</sequence>
<proteinExistence type="inferred from homology"/>
<dbReference type="Pfam" id="PF00995">
    <property type="entry name" value="Sec1"/>
    <property type="match status" value="1"/>
</dbReference>
<dbReference type="STRING" id="1344416.A0A138ZZF8"/>
<accession>A0A138ZZF8</accession>
<dbReference type="InterPro" id="IPR027482">
    <property type="entry name" value="Sec1-like_dom2"/>
</dbReference>